<dbReference type="RefSeq" id="WP_283827343.1">
    <property type="nucleotide sequence ID" value="NZ_JASDDP010000023.1"/>
</dbReference>
<evidence type="ECO:0000256" key="9">
    <source>
        <dbReference type="HAMAP-Rule" id="MF_00920"/>
    </source>
</evidence>
<dbReference type="InterPro" id="IPR013822">
    <property type="entry name" value="Signal_recog_particl_SRP54_hlx"/>
</dbReference>
<feature type="domain" description="AAA+ ATPase" evidence="10">
    <location>
        <begin position="168"/>
        <end position="349"/>
    </location>
</feature>
<feature type="binding site" evidence="9">
    <location>
        <begin position="259"/>
        <end position="263"/>
    </location>
    <ligand>
        <name>GTP</name>
        <dbReference type="ChEBI" id="CHEBI:37565"/>
    </ligand>
</feature>
<dbReference type="SMART" id="SM00963">
    <property type="entry name" value="SRP54_N"/>
    <property type="match status" value="1"/>
</dbReference>
<evidence type="ECO:0000256" key="3">
    <source>
        <dbReference type="ARBA" id="ARBA00022741"/>
    </source>
</evidence>
<comment type="subcellular location">
    <subcellularLocation>
        <location evidence="9">Cell membrane</location>
        <topology evidence="9">Peripheral membrane protein</topology>
        <orientation evidence="9">Cytoplasmic side</orientation>
    </subcellularLocation>
    <subcellularLocation>
        <location evidence="9">Cytoplasm</location>
    </subcellularLocation>
</comment>
<dbReference type="GO" id="GO:0005047">
    <property type="term" value="F:signal recognition particle binding"/>
    <property type="evidence" value="ECO:0007669"/>
    <property type="project" value="TreeGrafter"/>
</dbReference>
<evidence type="ECO:0000313" key="13">
    <source>
        <dbReference type="EMBL" id="MDJ1645937.1"/>
    </source>
</evidence>
<evidence type="ECO:0000259" key="12">
    <source>
        <dbReference type="SMART" id="SM00963"/>
    </source>
</evidence>
<evidence type="ECO:0000259" key="11">
    <source>
        <dbReference type="SMART" id="SM00962"/>
    </source>
</evidence>
<comment type="similarity">
    <text evidence="9">Belongs to the GTP-binding SRP family. FtsY subfamily.</text>
</comment>
<evidence type="ECO:0000256" key="6">
    <source>
        <dbReference type="ARBA" id="ARBA00023136"/>
    </source>
</evidence>
<dbReference type="Gene3D" id="1.20.120.140">
    <property type="entry name" value="Signal recognition particle SRP54, nucleotide-binding domain"/>
    <property type="match status" value="1"/>
</dbReference>
<feature type="domain" description="Signal recognition particle SRP54 helical bundle" evidence="12">
    <location>
        <begin position="71"/>
        <end position="152"/>
    </location>
</feature>
<feature type="binding site" evidence="9">
    <location>
        <begin position="176"/>
        <end position="183"/>
    </location>
    <ligand>
        <name>GTP</name>
        <dbReference type="ChEBI" id="CHEBI:37565"/>
    </ligand>
</feature>
<keyword evidence="1 9" id="KW-1003">Cell membrane</keyword>
<dbReference type="InterPro" id="IPR027417">
    <property type="entry name" value="P-loop_NTPase"/>
</dbReference>
<dbReference type="InterPro" id="IPR036225">
    <property type="entry name" value="SRP/SRP_N"/>
</dbReference>
<accession>A0AAJ1PTJ9</accession>
<name>A0AAJ1PTJ9_9MOLU</name>
<dbReference type="GO" id="GO:0006614">
    <property type="term" value="P:SRP-dependent cotranslational protein targeting to membrane"/>
    <property type="evidence" value="ECO:0007669"/>
    <property type="project" value="InterPro"/>
</dbReference>
<evidence type="ECO:0000256" key="5">
    <source>
        <dbReference type="ARBA" id="ARBA00023134"/>
    </source>
</evidence>
<dbReference type="Pfam" id="PF02881">
    <property type="entry name" value="SRP54_N"/>
    <property type="match status" value="1"/>
</dbReference>
<dbReference type="SMART" id="SM00382">
    <property type="entry name" value="AAA"/>
    <property type="match status" value="1"/>
</dbReference>
<evidence type="ECO:0000256" key="8">
    <source>
        <dbReference type="ARBA" id="ARBA00048027"/>
    </source>
</evidence>
<keyword evidence="6 9" id="KW-0472">Membrane</keyword>
<evidence type="ECO:0000259" key="10">
    <source>
        <dbReference type="SMART" id="SM00382"/>
    </source>
</evidence>
<evidence type="ECO:0000256" key="1">
    <source>
        <dbReference type="ARBA" id="ARBA00022475"/>
    </source>
</evidence>
<evidence type="ECO:0000313" key="14">
    <source>
        <dbReference type="Proteomes" id="UP001224428"/>
    </source>
</evidence>
<gene>
    <name evidence="9 13" type="primary">ftsY</name>
    <name evidence="13" type="ORF">QLQ80_02490</name>
</gene>
<dbReference type="Proteomes" id="UP001224428">
    <property type="component" value="Unassembled WGS sequence"/>
</dbReference>
<comment type="caution">
    <text evidence="13">The sequence shown here is derived from an EMBL/GenBank/DDBJ whole genome shotgun (WGS) entry which is preliminary data.</text>
</comment>
<dbReference type="AlphaFoldDB" id="A0AAJ1PTJ9"/>
<protein>
    <recommendedName>
        <fullName evidence="9">Signal recognition particle receptor FtsY</fullName>
        <shortName evidence="9">SRP receptor</shortName>
        <ecNumber evidence="9">3.6.5.4</ecNumber>
    </recommendedName>
</protein>
<keyword evidence="4 9" id="KW-0378">Hydrolase</keyword>
<dbReference type="InterPro" id="IPR042101">
    <property type="entry name" value="SRP54_N_sf"/>
</dbReference>
<evidence type="ECO:0000256" key="2">
    <source>
        <dbReference type="ARBA" id="ARBA00022490"/>
    </source>
</evidence>
<comment type="catalytic activity">
    <reaction evidence="8 9">
        <text>GTP + H2O = GDP + phosphate + H(+)</text>
        <dbReference type="Rhea" id="RHEA:19669"/>
        <dbReference type="ChEBI" id="CHEBI:15377"/>
        <dbReference type="ChEBI" id="CHEBI:15378"/>
        <dbReference type="ChEBI" id="CHEBI:37565"/>
        <dbReference type="ChEBI" id="CHEBI:43474"/>
        <dbReference type="ChEBI" id="CHEBI:58189"/>
        <dbReference type="EC" id="3.6.5.4"/>
    </reaction>
</comment>
<organism evidence="13 14">
    <name type="scientific">Mycoplasma phocimorsus</name>
    <dbReference type="NCBI Taxonomy" id="3045839"/>
    <lineage>
        <taxon>Bacteria</taxon>
        <taxon>Bacillati</taxon>
        <taxon>Mycoplasmatota</taxon>
        <taxon>Mollicutes</taxon>
        <taxon>Mycoplasmataceae</taxon>
        <taxon>Mycoplasma</taxon>
    </lineage>
</organism>
<keyword evidence="7 9" id="KW-0675">Receptor</keyword>
<dbReference type="FunFam" id="3.40.50.300:FF:000053">
    <property type="entry name" value="Signal recognition particle receptor FtsY"/>
    <property type="match status" value="1"/>
</dbReference>
<proteinExistence type="inferred from homology"/>
<dbReference type="EC" id="3.6.5.4" evidence="9"/>
<dbReference type="SUPFAM" id="SSF52540">
    <property type="entry name" value="P-loop containing nucleoside triphosphate hydrolases"/>
    <property type="match status" value="1"/>
</dbReference>
<evidence type="ECO:0000256" key="4">
    <source>
        <dbReference type="ARBA" id="ARBA00022801"/>
    </source>
</evidence>
<keyword evidence="3 9" id="KW-0547">Nucleotide-binding</keyword>
<keyword evidence="2 9" id="KW-0963">Cytoplasm</keyword>
<dbReference type="SUPFAM" id="SSF47364">
    <property type="entry name" value="Domain of the SRP/SRP receptor G-proteins"/>
    <property type="match status" value="1"/>
</dbReference>
<dbReference type="GO" id="GO:0005886">
    <property type="term" value="C:plasma membrane"/>
    <property type="evidence" value="ECO:0007669"/>
    <property type="project" value="UniProtKB-SubCell"/>
</dbReference>
<dbReference type="GO" id="GO:0005737">
    <property type="term" value="C:cytoplasm"/>
    <property type="evidence" value="ECO:0007669"/>
    <property type="project" value="UniProtKB-SubCell"/>
</dbReference>
<dbReference type="Gene3D" id="3.40.50.300">
    <property type="entry name" value="P-loop containing nucleotide triphosphate hydrolases"/>
    <property type="match status" value="1"/>
</dbReference>
<dbReference type="InterPro" id="IPR000897">
    <property type="entry name" value="SRP54_GTPase_dom"/>
</dbReference>
<sequence>MGFFKWLKNKVFSLDEQKVDIKQEGKDKEQHFKKQQELKQQKIEKKIIKTEKEGFEAVAKNYYKKHNTDKYIAGLSKINDSFSRKIIELQGKYKFVNDNFYDDLEEILIMSDISANLVMIIVDEIKKEAALNQVNDPKEIAEILVDKMFMVYANRTSVNTTLNYKDGRLNVFIVIGVNGSGKTTSIAKLANSYVKKGKKVLVAAADTFRAGAVEQLNVWTNKIGCEIVKSEKQNADPASVVFKAIEKAKESNFDLLIIDTAGRLQNKVNLMNELQKIYKILHRLDENMPHECLLVLDSTTGQNGISQAREFNIITKLTGIILTKMDGTSKGGIALSIKDEFDIDVKLVGLGEGIEDLKEFDLDNYIYGMTKDLVEQ</sequence>
<evidence type="ECO:0000256" key="7">
    <source>
        <dbReference type="ARBA" id="ARBA00023170"/>
    </source>
</evidence>
<dbReference type="GO" id="GO:0003924">
    <property type="term" value="F:GTPase activity"/>
    <property type="evidence" value="ECO:0007669"/>
    <property type="project" value="UniProtKB-UniRule"/>
</dbReference>
<dbReference type="PANTHER" id="PTHR43134">
    <property type="entry name" value="SIGNAL RECOGNITION PARTICLE RECEPTOR SUBUNIT ALPHA"/>
    <property type="match status" value="1"/>
</dbReference>
<reference evidence="13" key="1">
    <citation type="submission" date="2023-05" db="EMBL/GenBank/DDBJ databases">
        <title>Mycoplasma phocimorsus sp. nov., isolated from Scandinavian patients with seal finger or septic arthritis after contact with seals.</title>
        <authorList>
            <person name="Skafte-Holm A."/>
            <person name="Pedersen T.R."/>
            <person name="Froelund M."/>
            <person name="Stegger M."/>
            <person name="Qvortrup K."/>
            <person name="Michaels D.L."/>
            <person name="Brown D.R."/>
            <person name="Jensen J.S."/>
        </authorList>
    </citation>
    <scope>NUCLEOTIDE SEQUENCE</scope>
    <source>
        <strain evidence="13">M5725</strain>
    </source>
</reference>
<comment type="subunit">
    <text evidence="9">Part of the signal recognition particle protein translocation system, which is composed of SRP and FtsY.</text>
</comment>
<dbReference type="Pfam" id="PF00448">
    <property type="entry name" value="SRP54"/>
    <property type="match status" value="1"/>
</dbReference>
<dbReference type="HAMAP" id="MF_00920">
    <property type="entry name" value="FtsY"/>
    <property type="match status" value="1"/>
</dbReference>
<feature type="domain" description="SRP54-type proteins GTP-binding" evidence="11">
    <location>
        <begin position="169"/>
        <end position="371"/>
    </location>
</feature>
<dbReference type="CDD" id="cd17874">
    <property type="entry name" value="FtsY"/>
    <property type="match status" value="1"/>
</dbReference>
<dbReference type="SMART" id="SM00962">
    <property type="entry name" value="SRP54"/>
    <property type="match status" value="1"/>
</dbReference>
<comment type="function">
    <text evidence="9">Involved in targeting and insertion of nascent membrane proteins into the cytoplasmic membrane. Acts as a receptor for the complex formed by the signal recognition particle (SRP) and the ribosome-nascent chain (RNC).</text>
</comment>
<dbReference type="InterPro" id="IPR003593">
    <property type="entry name" value="AAA+_ATPase"/>
</dbReference>
<dbReference type="NCBIfam" id="TIGR00064">
    <property type="entry name" value="ftsY"/>
    <property type="match status" value="1"/>
</dbReference>
<dbReference type="PANTHER" id="PTHR43134:SF1">
    <property type="entry name" value="SIGNAL RECOGNITION PARTICLE RECEPTOR SUBUNIT ALPHA"/>
    <property type="match status" value="1"/>
</dbReference>
<keyword evidence="5 9" id="KW-0342">GTP-binding</keyword>
<keyword evidence="14" id="KW-1185">Reference proteome</keyword>
<dbReference type="GO" id="GO:0005525">
    <property type="term" value="F:GTP binding"/>
    <property type="evidence" value="ECO:0007669"/>
    <property type="project" value="UniProtKB-UniRule"/>
</dbReference>
<dbReference type="InterPro" id="IPR004390">
    <property type="entry name" value="SR_rcpt_FtsY"/>
</dbReference>
<feature type="binding site" evidence="9">
    <location>
        <begin position="323"/>
        <end position="326"/>
    </location>
    <ligand>
        <name>GTP</name>
        <dbReference type="ChEBI" id="CHEBI:37565"/>
    </ligand>
</feature>
<dbReference type="EMBL" id="JASDDP010000023">
    <property type="protein sequence ID" value="MDJ1645937.1"/>
    <property type="molecule type" value="Genomic_DNA"/>
</dbReference>